<organism evidence="3">
    <name type="scientific">Symploca sp. SIO1C4</name>
    <dbReference type="NCBI Taxonomy" id="2607765"/>
    <lineage>
        <taxon>Bacteria</taxon>
        <taxon>Bacillati</taxon>
        <taxon>Cyanobacteriota</taxon>
        <taxon>Cyanophyceae</taxon>
        <taxon>Coleofasciculales</taxon>
        <taxon>Coleofasciculaceae</taxon>
        <taxon>Symploca</taxon>
    </lineage>
</organism>
<reference evidence="3" key="1">
    <citation type="submission" date="2019-11" db="EMBL/GenBank/DDBJ databases">
        <title>Genomic insights into an expanded diversity of filamentous marine cyanobacteria reveals the extraordinary biosynthetic potential of Moorea and Okeania.</title>
        <authorList>
            <person name="Ferreira Leao T."/>
            <person name="Wang M."/>
            <person name="Moss N."/>
            <person name="Da Silva R."/>
            <person name="Sanders J."/>
            <person name="Nurk S."/>
            <person name="Gurevich A."/>
            <person name="Humphrey G."/>
            <person name="Reher R."/>
            <person name="Zhu Q."/>
            <person name="Belda-Ferre P."/>
            <person name="Glukhov E."/>
            <person name="Rex R."/>
            <person name="Dorrestein P.C."/>
            <person name="Knight R."/>
            <person name="Pevzner P."/>
            <person name="Gerwick W.H."/>
            <person name="Gerwick L."/>
        </authorList>
    </citation>
    <scope>NUCLEOTIDE SEQUENCE</scope>
    <source>
        <strain evidence="3">SIO1C4</strain>
    </source>
</reference>
<feature type="transmembrane region" description="Helical" evidence="2">
    <location>
        <begin position="6"/>
        <end position="22"/>
    </location>
</feature>
<keyword evidence="2" id="KW-0812">Transmembrane</keyword>
<keyword evidence="2" id="KW-1133">Transmembrane helix</keyword>
<dbReference type="AlphaFoldDB" id="A0A6B3NPS5"/>
<evidence type="ECO:0000256" key="2">
    <source>
        <dbReference type="SAM" id="Phobius"/>
    </source>
</evidence>
<accession>A0A6B3NPS5</accession>
<evidence type="ECO:0000313" key="3">
    <source>
        <dbReference type="EMBL" id="NER32312.1"/>
    </source>
</evidence>
<dbReference type="EMBL" id="JAAHFQ010001172">
    <property type="protein sequence ID" value="NER32312.1"/>
    <property type="molecule type" value="Genomic_DNA"/>
</dbReference>
<feature type="region of interest" description="Disordered" evidence="1">
    <location>
        <begin position="29"/>
        <end position="78"/>
    </location>
</feature>
<feature type="compositionally biased region" description="Polar residues" evidence="1">
    <location>
        <begin position="29"/>
        <end position="42"/>
    </location>
</feature>
<protein>
    <submittedName>
        <fullName evidence="3">Uncharacterized protein</fullName>
    </submittedName>
</protein>
<name>A0A6B3NPS5_9CYAN</name>
<keyword evidence="2" id="KW-0472">Membrane</keyword>
<comment type="caution">
    <text evidence="3">The sequence shown here is derived from an EMBL/GenBank/DDBJ whole genome shotgun (WGS) entry which is preliminary data.</text>
</comment>
<evidence type="ECO:0000256" key="1">
    <source>
        <dbReference type="SAM" id="MobiDB-lite"/>
    </source>
</evidence>
<sequence>MEDFVLATFLFFVYFSFISWLFDLHQPQTASDAPASNTTTATPEPEVIETQSPPGRSEVTEPAAVSSRSEAELTPQPEHSLEELLQGINLDKLQLRPARKIASRIGVRQKVNGKDQPLAWLRAQIKKRLAEKPLEVAPVIAEVLSAA</sequence>
<proteinExistence type="predicted"/>
<gene>
    <name evidence="3" type="ORF">F6J89_33115</name>
</gene>